<organism evidence="4 5">
    <name type="scientific">Hymenobacter glacieicola</name>
    <dbReference type="NCBI Taxonomy" id="1562124"/>
    <lineage>
        <taxon>Bacteria</taxon>
        <taxon>Pseudomonadati</taxon>
        <taxon>Bacteroidota</taxon>
        <taxon>Cytophagia</taxon>
        <taxon>Cytophagales</taxon>
        <taxon>Hymenobacteraceae</taxon>
        <taxon>Hymenobacter</taxon>
    </lineage>
</organism>
<dbReference type="CDD" id="cd17910">
    <property type="entry name" value="CheC_ClassII"/>
    <property type="match status" value="1"/>
</dbReference>
<dbReference type="InterPro" id="IPR050992">
    <property type="entry name" value="CheZ_family_phosphatases"/>
</dbReference>
<evidence type="ECO:0000313" key="5">
    <source>
        <dbReference type="Proteomes" id="UP000601361"/>
    </source>
</evidence>
<dbReference type="Gene3D" id="3.40.1550.10">
    <property type="entry name" value="CheC-like"/>
    <property type="match status" value="1"/>
</dbReference>
<dbReference type="InterPro" id="IPR028976">
    <property type="entry name" value="CheC-like_sf"/>
</dbReference>
<evidence type="ECO:0000256" key="1">
    <source>
        <dbReference type="ARBA" id="ARBA00022500"/>
    </source>
</evidence>
<evidence type="ECO:0000313" key="4">
    <source>
        <dbReference type="EMBL" id="GGG42452.1"/>
    </source>
</evidence>
<dbReference type="PANTHER" id="PTHR43693:SF1">
    <property type="entry name" value="PROTEIN PHOSPHATASE CHEZ"/>
    <property type="match status" value="1"/>
</dbReference>
<reference evidence="5" key="1">
    <citation type="journal article" date="2019" name="Int. J. Syst. Evol. Microbiol.">
        <title>The Global Catalogue of Microorganisms (GCM) 10K type strain sequencing project: providing services to taxonomists for standard genome sequencing and annotation.</title>
        <authorList>
            <consortium name="The Broad Institute Genomics Platform"/>
            <consortium name="The Broad Institute Genome Sequencing Center for Infectious Disease"/>
            <person name="Wu L."/>
            <person name="Ma J."/>
        </authorList>
    </citation>
    <scope>NUCLEOTIDE SEQUENCE [LARGE SCALE GENOMIC DNA]</scope>
    <source>
        <strain evidence="5">CGMCC 1.12990</strain>
    </source>
</reference>
<name>A0ABQ1WU05_9BACT</name>
<comment type="caution">
    <text evidence="4">The sequence shown here is derived from an EMBL/GenBank/DDBJ whole genome shotgun (WGS) entry which is preliminary data.</text>
</comment>
<gene>
    <name evidence="4" type="ORF">GCM10011378_18540</name>
</gene>
<keyword evidence="2" id="KW-0378">Hydrolase</keyword>
<dbReference type="Proteomes" id="UP000601361">
    <property type="component" value="Unassembled WGS sequence"/>
</dbReference>
<accession>A0ABQ1WU05</accession>
<feature type="domain" description="CheC-like protein" evidence="3">
    <location>
        <begin position="121"/>
        <end position="156"/>
    </location>
</feature>
<dbReference type="SUPFAM" id="SSF103039">
    <property type="entry name" value="CheC-like"/>
    <property type="match status" value="1"/>
</dbReference>
<keyword evidence="1" id="KW-0145">Chemotaxis</keyword>
<proteinExistence type="predicted"/>
<protein>
    <recommendedName>
        <fullName evidence="3">CheC-like protein domain-containing protein</fullName>
    </recommendedName>
</protein>
<keyword evidence="5" id="KW-1185">Reference proteome</keyword>
<dbReference type="InterPro" id="IPR007597">
    <property type="entry name" value="CheC"/>
</dbReference>
<evidence type="ECO:0000259" key="3">
    <source>
        <dbReference type="Pfam" id="PF04509"/>
    </source>
</evidence>
<dbReference type="EMBL" id="BMGS01000004">
    <property type="protein sequence ID" value="GGG42452.1"/>
    <property type="molecule type" value="Genomic_DNA"/>
</dbReference>
<evidence type="ECO:0000256" key="2">
    <source>
        <dbReference type="ARBA" id="ARBA00022801"/>
    </source>
</evidence>
<dbReference type="Pfam" id="PF04509">
    <property type="entry name" value="CheC"/>
    <property type="match status" value="1"/>
</dbReference>
<sequence length="226" mass="25220">MAADFGWPPFHLIPMDLHMTELERDIIREILNIGLARAADSFAVVAQEKVLLEVPNLDIVSGKTILDKVRDLQAGHVIIQSDIRGDFNGTTLMFFSGQHVQRLSRVCLRMSTSDSTQIDEMQESLLLEISNIITGALVTQLANILKASIYGAPPTHPRGDIADALHNLLLNRPMVQPLIFSVITQFSDKDNSVELPLMIFFDRDTFEKILDIIRTYDFMGGQQAGS</sequence>
<dbReference type="PANTHER" id="PTHR43693">
    <property type="entry name" value="PROTEIN PHOSPHATASE CHEZ"/>
    <property type="match status" value="1"/>
</dbReference>